<evidence type="ECO:0000259" key="1">
    <source>
        <dbReference type="PROSITE" id="PS51820"/>
    </source>
</evidence>
<name>A0ABU5MW57_9BACT</name>
<evidence type="ECO:0000313" key="2">
    <source>
        <dbReference type="EMBL" id="MDZ8118437.1"/>
    </source>
</evidence>
<dbReference type="EMBL" id="JARVCO010000008">
    <property type="protein sequence ID" value="MDZ8118437.1"/>
    <property type="molecule type" value="Genomic_DNA"/>
</dbReference>
<gene>
    <name evidence="2" type="ORF">P9H32_07310</name>
</gene>
<reference evidence="2 3" key="1">
    <citation type="journal article" date="2024" name="Appl. Environ. Microbiol.">
        <title>Pontiella agarivorans sp. nov., a novel marine anaerobic bacterium capable of degrading macroalgal polysaccharides and fixing nitrogen.</title>
        <authorList>
            <person name="Liu N."/>
            <person name="Kivenson V."/>
            <person name="Peng X."/>
            <person name="Cui Z."/>
            <person name="Lankiewicz T.S."/>
            <person name="Gosselin K.M."/>
            <person name="English C.J."/>
            <person name="Blair E.M."/>
            <person name="O'Malley M.A."/>
            <person name="Valentine D.L."/>
        </authorList>
    </citation>
    <scope>NUCLEOTIDE SEQUENCE [LARGE SCALE GENOMIC DNA]</scope>
    <source>
        <strain evidence="2 3">NLcol2</strain>
    </source>
</reference>
<protein>
    <recommendedName>
        <fullName evidence="1">PA14 domain-containing protein</fullName>
    </recommendedName>
</protein>
<evidence type="ECO:0000313" key="3">
    <source>
        <dbReference type="Proteomes" id="UP001290861"/>
    </source>
</evidence>
<accession>A0ABU5MW57</accession>
<dbReference type="Proteomes" id="UP001290861">
    <property type="component" value="Unassembled WGS sequence"/>
</dbReference>
<dbReference type="InterPro" id="IPR037524">
    <property type="entry name" value="PA14/GLEYA"/>
</dbReference>
<comment type="caution">
    <text evidence="2">The sequence shown here is derived from an EMBL/GenBank/DDBJ whole genome shotgun (WGS) entry which is preliminary data.</text>
</comment>
<keyword evidence="3" id="KW-1185">Reference proteome</keyword>
<dbReference type="Gene3D" id="2.30.30.700">
    <property type="entry name" value="SLA1 homology domain 1"/>
    <property type="match status" value="1"/>
</dbReference>
<feature type="domain" description="PA14" evidence="1">
    <location>
        <begin position="169"/>
        <end position="334"/>
    </location>
</feature>
<sequence>MKRNVMMNRGVAKGAPSGLLISVLVHAAAFLLAGMFVVFTVVNKSEKKFVPPKPIDRPKMKLRKPKVKIKKSAMPKSTTRIVTKVKRASMPDIQLPEMSGTMGNIDGSIGGFEIMPDLAEISTFGSSQTIGNDFVGTFYDTKRDRRGKDLPEKSREAFIGILEQFLKKGFRKSLLSPYYKSPKKLYTTTFAMPPDLSLMAPQAFGEDDTVGYFWLAHYEGKLVYPEDITFRFWGAGDDVLAVRVDGEYVLLSVAWSNNGADALKNIWRSRSADSGKYPLGNKGAVVGDWITLKAGEPLDMEVVIAEIPGGNFQALLCVEVQGVDYPRNPFRNGPTLPIFKTEEPTLDLMEAIHASTHEGDLSVTNGPIFRDYISAPRKITIPEIVSGSVEPEEPPKQDQLRTWTVDGGAPIEAELVMGIGDLVVLKTRKGKQVKVEKEKFSGEDLHYISLASLPEFTIDFKTNRRQVPSPEQPPNTWVRPITIFEYEFGAKISQRSSRDYPYELTVELFAIGDEVDGDNYVLLDRQEQTFRLAAENKKNFLFKGDKVRTIKKAILPDTPLHGVNYSGYLVTITDELGRIIQYTATREFLFENLDALKQIPIGKHFDKNCNYASPPRFTFRDRESSW</sequence>
<proteinExistence type="predicted"/>
<organism evidence="2 3">
    <name type="scientific">Pontiella agarivorans</name>
    <dbReference type="NCBI Taxonomy" id="3038953"/>
    <lineage>
        <taxon>Bacteria</taxon>
        <taxon>Pseudomonadati</taxon>
        <taxon>Kiritimatiellota</taxon>
        <taxon>Kiritimatiellia</taxon>
        <taxon>Kiritimatiellales</taxon>
        <taxon>Pontiellaceae</taxon>
        <taxon>Pontiella</taxon>
    </lineage>
</organism>
<dbReference type="PROSITE" id="PS51820">
    <property type="entry name" value="PA14"/>
    <property type="match status" value="1"/>
</dbReference>
<dbReference type="RefSeq" id="WP_322608237.1">
    <property type="nucleotide sequence ID" value="NZ_JARVCO010000008.1"/>
</dbReference>